<name>A0AA86JSF2_9CLOT</name>
<dbReference type="AlphaFoldDB" id="A0AA86JSF2"/>
<reference evidence="1" key="1">
    <citation type="submission" date="2021-10" db="EMBL/GenBank/DDBJ databases">
        <authorList>
            <person name="Mesa V."/>
        </authorList>
    </citation>
    <scope>NUCLEOTIDE SEQUENCE</scope>
    <source>
        <strain evidence="1">CC3_PB</strain>
    </source>
</reference>
<comment type="caution">
    <text evidence="1">The sequence shown here is derived from an EMBL/GenBank/DDBJ whole genome shotgun (WGS) entry which is preliminary data.</text>
</comment>
<protein>
    <submittedName>
        <fullName evidence="1">Uncharacterized protein</fullName>
    </submittedName>
</protein>
<dbReference type="InterPro" id="IPR027417">
    <property type="entry name" value="P-loop_NTPase"/>
</dbReference>
<organism evidence="1 2">
    <name type="scientific">Clostridium neonatale</name>
    <dbReference type="NCBI Taxonomy" id="137838"/>
    <lineage>
        <taxon>Bacteria</taxon>
        <taxon>Bacillati</taxon>
        <taxon>Bacillota</taxon>
        <taxon>Clostridia</taxon>
        <taxon>Eubacteriales</taxon>
        <taxon>Clostridiaceae</taxon>
        <taxon>Clostridium</taxon>
    </lineage>
</organism>
<proteinExistence type="predicted"/>
<evidence type="ECO:0000313" key="2">
    <source>
        <dbReference type="Proteomes" id="UP000789738"/>
    </source>
</evidence>
<sequence>MIERLFDYAKINEKDIERKRVNNIIDKNLKFNKVLYVYGSLGIGKTKSVMSYSKNYLEHYVWYECEEQDNINGIEKELISVLNTDIRRKK</sequence>
<dbReference type="Proteomes" id="UP000789738">
    <property type="component" value="Unassembled WGS sequence"/>
</dbReference>
<dbReference type="RefSeq" id="WP_342350448.1">
    <property type="nucleotide sequence ID" value="NZ_CAKJVE010000004.1"/>
</dbReference>
<accession>A0AA86JSF2</accession>
<dbReference type="Gene3D" id="3.40.50.300">
    <property type="entry name" value="P-loop containing nucleotide triphosphate hydrolases"/>
    <property type="match status" value="1"/>
</dbReference>
<dbReference type="EMBL" id="CAKJVE010000004">
    <property type="protein sequence ID" value="CAG9707198.1"/>
    <property type="molecule type" value="Genomic_DNA"/>
</dbReference>
<evidence type="ECO:0000313" key="1">
    <source>
        <dbReference type="EMBL" id="CAG9707198.1"/>
    </source>
</evidence>
<gene>
    <name evidence="1" type="ORF">CNEO_42894</name>
</gene>